<protein>
    <recommendedName>
        <fullName evidence="9">AAA+ ATPase domain-containing protein</fullName>
    </recommendedName>
</protein>
<dbReference type="InterPro" id="IPR003593">
    <property type="entry name" value="AAA+_ATPase"/>
</dbReference>
<keyword evidence="3" id="KW-0547">Nucleotide-binding</keyword>
<evidence type="ECO:0000313" key="11">
    <source>
        <dbReference type="Proteomes" id="UP000594263"/>
    </source>
</evidence>
<feature type="compositionally biased region" description="Basic and acidic residues" evidence="8">
    <location>
        <begin position="319"/>
        <end position="330"/>
    </location>
</feature>
<dbReference type="Gramene" id="Kaladp0039s0262.1.v1.1">
    <property type="protein sequence ID" value="Kaladp0039s0262.1.v1.1.CDS.1"/>
    <property type="gene ID" value="Kaladp0039s0262.v1.1"/>
</dbReference>
<dbReference type="Proteomes" id="UP000594263">
    <property type="component" value="Unplaced"/>
</dbReference>
<evidence type="ECO:0000256" key="2">
    <source>
        <dbReference type="ARBA" id="ARBA00007448"/>
    </source>
</evidence>
<evidence type="ECO:0000256" key="6">
    <source>
        <dbReference type="ARBA" id="ARBA00022842"/>
    </source>
</evidence>
<dbReference type="GO" id="GO:0006950">
    <property type="term" value="P:response to stress"/>
    <property type="evidence" value="ECO:0007669"/>
    <property type="project" value="UniProtKB-ARBA"/>
</dbReference>
<dbReference type="GO" id="GO:0016887">
    <property type="term" value="F:ATP hydrolysis activity"/>
    <property type="evidence" value="ECO:0007669"/>
    <property type="project" value="InterPro"/>
</dbReference>
<dbReference type="InterPro" id="IPR050747">
    <property type="entry name" value="Mitochondrial_chaperone_BCS1"/>
</dbReference>
<comment type="cofactor">
    <cofactor evidence="1">
        <name>Mg(2+)</name>
        <dbReference type="ChEBI" id="CHEBI:18420"/>
    </cofactor>
</comment>
<keyword evidence="11" id="KW-1185">Reference proteome</keyword>
<dbReference type="AlphaFoldDB" id="A0A7N0TK54"/>
<keyword evidence="6" id="KW-0460">Magnesium</keyword>
<evidence type="ECO:0000256" key="3">
    <source>
        <dbReference type="ARBA" id="ARBA00022741"/>
    </source>
</evidence>
<reference evidence="10" key="1">
    <citation type="submission" date="2021-01" db="UniProtKB">
        <authorList>
            <consortium name="EnsemblPlants"/>
        </authorList>
    </citation>
    <scope>IDENTIFICATION</scope>
</reference>
<dbReference type="InterPro" id="IPR027417">
    <property type="entry name" value="P-loop_NTPase"/>
</dbReference>
<dbReference type="CDD" id="cd19510">
    <property type="entry name" value="RecA-like_BCS1"/>
    <property type="match status" value="1"/>
</dbReference>
<evidence type="ECO:0000256" key="7">
    <source>
        <dbReference type="ARBA" id="ARBA00049360"/>
    </source>
</evidence>
<comment type="catalytic activity">
    <reaction evidence="7">
        <text>ATP + H2O = ADP + phosphate + H(+)</text>
        <dbReference type="Rhea" id="RHEA:13065"/>
        <dbReference type="ChEBI" id="CHEBI:15377"/>
        <dbReference type="ChEBI" id="CHEBI:15378"/>
        <dbReference type="ChEBI" id="CHEBI:30616"/>
        <dbReference type="ChEBI" id="CHEBI:43474"/>
        <dbReference type="ChEBI" id="CHEBI:456216"/>
    </reaction>
</comment>
<dbReference type="Gene3D" id="6.10.280.40">
    <property type="match status" value="1"/>
</dbReference>
<evidence type="ECO:0000313" key="10">
    <source>
        <dbReference type="EnsemblPlants" id="Kaladp0039s0262.1.v1.1.CDS.1"/>
    </source>
</evidence>
<dbReference type="OMA" id="NGSYWSH"/>
<evidence type="ECO:0000259" key="9">
    <source>
        <dbReference type="SMART" id="SM00382"/>
    </source>
</evidence>
<keyword evidence="4" id="KW-0378">Hydrolase</keyword>
<dbReference type="Pfam" id="PF25568">
    <property type="entry name" value="AAA_lid_At3g28540"/>
    <property type="match status" value="1"/>
</dbReference>
<sequence>MAGFSRLGESWAEMGSALAGLMFMYAMFQQYMPTWILSYVESLTEKLLDYFNTNVQITFPEFSGDRMNKRSRLYLAIEIYLSGLASAHARRLKADMSKKSKTPVLSMDDHEEVTDEFQGVKVRWVSSKKENRRPSISLYNSEPDETRFYKLVFHRNERDKFTTSYLRHVMEKAKEMSARNRQRKLYTNNSGDDYSPWSSVLFEHPASFETLAMDPSKKREIMNDLKAFSSSKDYYAKIGKAWKRGYLLYGPPGTGKSTMIACIANYLGYDVYDLELTAVKNNSQLRELMMETSSKSVIVIEDIDCSLNLTGQRRKKSPKRDEEDHPVKEKEDEDKEVSKVTLSGLLNTIDGLWSGCGSEKIIVFTTNHLEDLDPALIRRGRMDNHIEMSYCSFEAFKVLAKNYLDTESHVLFDDVKALLNEVDMTPADVAENLIPKCGEDDADTCLKNLVEALQEARGEAVDEVKDVKAEPNKLQEIARMKQKVMKKLMSKLKRKHKKRN</sequence>
<name>A0A7N0TK54_KALFE</name>
<evidence type="ECO:0000256" key="4">
    <source>
        <dbReference type="ARBA" id="ARBA00022801"/>
    </source>
</evidence>
<dbReference type="InterPro" id="IPR003959">
    <property type="entry name" value="ATPase_AAA_core"/>
</dbReference>
<dbReference type="PANTHER" id="PTHR23070">
    <property type="entry name" value="BCS1 AAA-TYPE ATPASE"/>
    <property type="match status" value="1"/>
</dbReference>
<dbReference type="Pfam" id="PF00004">
    <property type="entry name" value="AAA"/>
    <property type="match status" value="1"/>
</dbReference>
<dbReference type="Pfam" id="PF14363">
    <property type="entry name" value="AAA_assoc"/>
    <property type="match status" value="1"/>
</dbReference>
<dbReference type="Gene3D" id="3.40.50.300">
    <property type="entry name" value="P-loop containing nucleotide triphosphate hydrolases"/>
    <property type="match status" value="1"/>
</dbReference>
<evidence type="ECO:0000256" key="5">
    <source>
        <dbReference type="ARBA" id="ARBA00022840"/>
    </source>
</evidence>
<feature type="region of interest" description="Disordered" evidence="8">
    <location>
        <begin position="311"/>
        <end position="335"/>
    </location>
</feature>
<dbReference type="InterPro" id="IPR025753">
    <property type="entry name" value="AAA_N_dom"/>
</dbReference>
<feature type="domain" description="AAA+ ATPase" evidence="9">
    <location>
        <begin position="242"/>
        <end position="392"/>
    </location>
</feature>
<accession>A0A7N0TK54</accession>
<dbReference type="SUPFAM" id="SSF52540">
    <property type="entry name" value="P-loop containing nucleoside triphosphate hydrolases"/>
    <property type="match status" value="1"/>
</dbReference>
<dbReference type="EnsemblPlants" id="Kaladp0039s0262.1.v1.1">
    <property type="protein sequence ID" value="Kaladp0039s0262.1.v1.1.CDS.1"/>
    <property type="gene ID" value="Kaladp0039s0262.v1.1"/>
</dbReference>
<dbReference type="InterPro" id="IPR058017">
    <property type="entry name" value="At3g28540-like_C"/>
</dbReference>
<dbReference type="GO" id="GO:0005524">
    <property type="term" value="F:ATP binding"/>
    <property type="evidence" value="ECO:0007669"/>
    <property type="project" value="UniProtKB-KW"/>
</dbReference>
<evidence type="ECO:0000256" key="1">
    <source>
        <dbReference type="ARBA" id="ARBA00001946"/>
    </source>
</evidence>
<evidence type="ECO:0000256" key="8">
    <source>
        <dbReference type="SAM" id="MobiDB-lite"/>
    </source>
</evidence>
<proteinExistence type="inferred from homology"/>
<dbReference type="SMART" id="SM00382">
    <property type="entry name" value="AAA"/>
    <property type="match status" value="1"/>
</dbReference>
<keyword evidence="5" id="KW-0067">ATP-binding</keyword>
<comment type="similarity">
    <text evidence="2">Belongs to the AAA ATPase family. BCS1 subfamily.</text>
</comment>
<dbReference type="FunFam" id="3.40.50.300:FF:001122">
    <property type="entry name" value="AAA-ATPase ASD, mitochondrial"/>
    <property type="match status" value="1"/>
</dbReference>
<organism evidence="10 11">
    <name type="scientific">Kalanchoe fedtschenkoi</name>
    <name type="common">Lavender scallops</name>
    <name type="synonym">South American air plant</name>
    <dbReference type="NCBI Taxonomy" id="63787"/>
    <lineage>
        <taxon>Eukaryota</taxon>
        <taxon>Viridiplantae</taxon>
        <taxon>Streptophyta</taxon>
        <taxon>Embryophyta</taxon>
        <taxon>Tracheophyta</taxon>
        <taxon>Spermatophyta</taxon>
        <taxon>Magnoliopsida</taxon>
        <taxon>eudicotyledons</taxon>
        <taxon>Gunneridae</taxon>
        <taxon>Pentapetalae</taxon>
        <taxon>Saxifragales</taxon>
        <taxon>Crassulaceae</taxon>
        <taxon>Kalanchoe</taxon>
    </lineage>
</organism>